<dbReference type="RefSeq" id="WP_224316195.1">
    <property type="nucleotide sequence ID" value="NZ_JACGBB010000019.1"/>
</dbReference>
<name>A0ABS7WVH4_9BACT</name>
<protein>
    <submittedName>
        <fullName evidence="2">ABC transporter substrate-binding protein</fullName>
    </submittedName>
</protein>
<keyword evidence="3" id="KW-1185">Reference proteome</keyword>
<gene>
    <name evidence="2" type="ORF">AVCANL283_07430</name>
</gene>
<dbReference type="EMBL" id="JACGBB010000019">
    <property type="protein sequence ID" value="MBZ7987924.1"/>
    <property type="molecule type" value="Genomic_DNA"/>
</dbReference>
<dbReference type="Gene3D" id="3.10.450.710">
    <property type="entry name" value="Tgt2/MlaC"/>
    <property type="match status" value="1"/>
</dbReference>
<feature type="signal peptide" evidence="1">
    <location>
        <begin position="1"/>
        <end position="16"/>
    </location>
</feature>
<keyword evidence="1" id="KW-0732">Signal</keyword>
<accession>A0ABS7WVH4</accession>
<organism evidence="2 3">
    <name type="scientific">Campylobacter canadensis</name>
    <dbReference type="NCBI Taxonomy" id="449520"/>
    <lineage>
        <taxon>Bacteria</taxon>
        <taxon>Pseudomonadati</taxon>
        <taxon>Campylobacterota</taxon>
        <taxon>Epsilonproteobacteria</taxon>
        <taxon>Campylobacterales</taxon>
        <taxon>Campylobacteraceae</taxon>
        <taxon>Campylobacter</taxon>
    </lineage>
</organism>
<dbReference type="InterPro" id="IPR042245">
    <property type="entry name" value="Tgt2/MlaC_sf"/>
</dbReference>
<dbReference type="Pfam" id="PF05494">
    <property type="entry name" value="MlaC"/>
    <property type="match status" value="1"/>
</dbReference>
<evidence type="ECO:0000313" key="3">
    <source>
        <dbReference type="Proteomes" id="UP000786183"/>
    </source>
</evidence>
<dbReference type="PANTHER" id="PTHR36573:SF1">
    <property type="entry name" value="INTERMEMBRANE PHOSPHOLIPID TRANSPORT SYSTEM BINDING PROTEIN MLAC"/>
    <property type="match status" value="1"/>
</dbReference>
<dbReference type="InterPro" id="IPR008869">
    <property type="entry name" value="MlaC/ttg2D"/>
</dbReference>
<comment type="caution">
    <text evidence="2">The sequence shown here is derived from an EMBL/GenBank/DDBJ whole genome shotgun (WGS) entry which is preliminary data.</text>
</comment>
<reference evidence="2 3" key="1">
    <citation type="submission" date="2020-07" db="EMBL/GenBank/DDBJ databases">
        <title>Transfer of Campylobacter canadensis to the novel genus Avispirillum gen. nov., that also includes two novel species recovered from migratory waterfowl: Avispirillum anseris sp. nov. and Avispirillum brantae sp. nov.</title>
        <authorList>
            <person name="Miller W.G."/>
            <person name="Chapman M.H."/>
            <person name="Yee E."/>
            <person name="Inglis G.D."/>
        </authorList>
    </citation>
    <scope>NUCLEOTIDE SEQUENCE [LARGE SCALE GENOMIC DNA]</scope>
    <source>
        <strain evidence="2 3">L283</strain>
    </source>
</reference>
<evidence type="ECO:0000256" key="1">
    <source>
        <dbReference type="SAM" id="SignalP"/>
    </source>
</evidence>
<sequence>MKFLAIFVFLSTMLFAYNIKTFSTDYENDINKITKILQQKDLNNKDELIFNVLKDKLDEELMLRLVLSSNYNLLSEEKKNEFKNLFFKKLQDDFLSKINLLQADSIKFLDAYIDEKKCIAKVSAKYDDKMQEAVFNFRKIKDDCKLYDIAVLGTSLIASYRAQFLDIINQDGIDKLFEKLR</sequence>
<evidence type="ECO:0000313" key="2">
    <source>
        <dbReference type="EMBL" id="MBZ7987924.1"/>
    </source>
</evidence>
<feature type="chain" id="PRO_5045955567" evidence="1">
    <location>
        <begin position="17"/>
        <end position="181"/>
    </location>
</feature>
<proteinExistence type="predicted"/>
<dbReference type="Proteomes" id="UP000786183">
    <property type="component" value="Unassembled WGS sequence"/>
</dbReference>
<dbReference type="PANTHER" id="PTHR36573">
    <property type="entry name" value="INTERMEMBRANE PHOSPHOLIPID TRANSPORT SYSTEM BINDING PROTEIN MLAC"/>
    <property type="match status" value="1"/>
</dbReference>